<name>A0A2Z7CUI5_9LAMI</name>
<dbReference type="Proteomes" id="UP000250235">
    <property type="component" value="Unassembled WGS sequence"/>
</dbReference>
<sequence length="136" mass="15670">MINGILQDYRIWNFQGEKLIVQSLHNLSDEFQSSRIEVSEETNEETNHAEMLQEISHEVFEMPDGSSSRSENYVDASTSPTLMESNVEDFYRSIEEGKQPLYAGCTEFSKLTFVVELFQLITVMYLALNIMVELDV</sequence>
<proteinExistence type="predicted"/>
<evidence type="ECO:0000313" key="1">
    <source>
        <dbReference type="EMBL" id="KZV49647.1"/>
    </source>
</evidence>
<organism evidence="1 2">
    <name type="scientific">Dorcoceras hygrometricum</name>
    <dbReference type="NCBI Taxonomy" id="472368"/>
    <lineage>
        <taxon>Eukaryota</taxon>
        <taxon>Viridiplantae</taxon>
        <taxon>Streptophyta</taxon>
        <taxon>Embryophyta</taxon>
        <taxon>Tracheophyta</taxon>
        <taxon>Spermatophyta</taxon>
        <taxon>Magnoliopsida</taxon>
        <taxon>eudicotyledons</taxon>
        <taxon>Gunneridae</taxon>
        <taxon>Pentapetalae</taxon>
        <taxon>asterids</taxon>
        <taxon>lamiids</taxon>
        <taxon>Lamiales</taxon>
        <taxon>Gesneriaceae</taxon>
        <taxon>Didymocarpoideae</taxon>
        <taxon>Trichosporeae</taxon>
        <taxon>Loxocarpinae</taxon>
        <taxon>Dorcoceras</taxon>
    </lineage>
</organism>
<dbReference type="OrthoDB" id="911793at2759"/>
<keyword evidence="2" id="KW-1185">Reference proteome</keyword>
<reference evidence="1 2" key="1">
    <citation type="journal article" date="2015" name="Proc. Natl. Acad. Sci. U.S.A.">
        <title>The resurrection genome of Boea hygrometrica: A blueprint for survival of dehydration.</title>
        <authorList>
            <person name="Xiao L."/>
            <person name="Yang G."/>
            <person name="Zhang L."/>
            <person name="Yang X."/>
            <person name="Zhao S."/>
            <person name="Ji Z."/>
            <person name="Zhou Q."/>
            <person name="Hu M."/>
            <person name="Wang Y."/>
            <person name="Chen M."/>
            <person name="Xu Y."/>
            <person name="Jin H."/>
            <person name="Xiao X."/>
            <person name="Hu G."/>
            <person name="Bao F."/>
            <person name="Hu Y."/>
            <person name="Wan P."/>
            <person name="Li L."/>
            <person name="Deng X."/>
            <person name="Kuang T."/>
            <person name="Xiang C."/>
            <person name="Zhu J.K."/>
            <person name="Oliver M.J."/>
            <person name="He Y."/>
        </authorList>
    </citation>
    <scope>NUCLEOTIDE SEQUENCE [LARGE SCALE GENOMIC DNA]</scope>
    <source>
        <strain evidence="2">cv. XS01</strain>
    </source>
</reference>
<gene>
    <name evidence="1" type="ORF">F511_29032</name>
</gene>
<protein>
    <submittedName>
        <fullName evidence="1">Uncharacterized protein</fullName>
    </submittedName>
</protein>
<dbReference type="EMBL" id="KQ992998">
    <property type="protein sequence ID" value="KZV49647.1"/>
    <property type="molecule type" value="Genomic_DNA"/>
</dbReference>
<evidence type="ECO:0000313" key="2">
    <source>
        <dbReference type="Proteomes" id="UP000250235"/>
    </source>
</evidence>
<dbReference type="AlphaFoldDB" id="A0A2Z7CUI5"/>
<accession>A0A2Z7CUI5</accession>